<comment type="caution">
    <text evidence="2">The sequence shown here is derived from an EMBL/GenBank/DDBJ whole genome shotgun (WGS) entry which is preliminary data.</text>
</comment>
<keyword evidence="3" id="KW-1185">Reference proteome</keyword>
<dbReference type="EMBL" id="JAIWYP010000002">
    <property type="protein sequence ID" value="KAH3869584.1"/>
    <property type="molecule type" value="Genomic_DNA"/>
</dbReference>
<evidence type="ECO:0000313" key="2">
    <source>
        <dbReference type="EMBL" id="KAH3869584.1"/>
    </source>
</evidence>
<gene>
    <name evidence="2" type="ORF">DPMN_032753</name>
</gene>
<sequence>MHLGPLSCLVLACIAENVGSAFGTLELTVKVEHLIRELSYIQRTVGDLARQVMLQQTFVEERIRSDGSSGLKQVRNIVNGDRIYHTADQSAFSVAGIHEHSSNTRTIGMGELNVVMNGVEFRTRHNDYRLAMPASDGTYHGQVDIPFPEVPEEVLSKETPEEQIEEMKLWFKAFKDQDYSVRDYRRYFKPVLCYLEGAWTTNTEELEEPFFSDRHFIDASSWFDLQEKVRFTSYTGGKDILENYAYLPTTIMNVVNGTPIYAQWNYRILCHPLQDDLPLKALEFVDDLSRRMRNQFTTAQLLDTRMARFRVRSQVPTNPDLIQPRSYDWGLLDDLMYQIPGKDNYAANLYDDGLGETLYHYNKGFDALVKLNTAFYNRAYRMHRKDASGNTVNHRGFSDPNLFAAQTTSEEVAAMSMESCQIIRKTEVCNRYTARYTWAIPLEIIYLTPLLAWNPYNIRHVGSFDADDIKDVENTADGLPRTGGLTPDEAFNGTHEKSFYRTPADLFASSTSVDAGSADTAKGVVGVLDQEGNVRKVVASGTRIIIPEIEGVGTVRTRYPIMPLHSDGEQTRKELEALKDMVMRMGTYGALFDETPITVHNVDDYTKEDPVHTLQVAPTTQDPPGLHSHTITVLQSEIDLMRTGKAVVFTTTTDNGHTHVLKVKMDSLGNFFMATCDGIFTCWDGHAKQLIFVS</sequence>
<proteinExistence type="predicted"/>
<accession>A0A9D4M4J2</accession>
<organism evidence="2 3">
    <name type="scientific">Dreissena polymorpha</name>
    <name type="common">Zebra mussel</name>
    <name type="synonym">Mytilus polymorpha</name>
    <dbReference type="NCBI Taxonomy" id="45954"/>
    <lineage>
        <taxon>Eukaryota</taxon>
        <taxon>Metazoa</taxon>
        <taxon>Spiralia</taxon>
        <taxon>Lophotrochozoa</taxon>
        <taxon>Mollusca</taxon>
        <taxon>Bivalvia</taxon>
        <taxon>Autobranchia</taxon>
        <taxon>Heteroconchia</taxon>
        <taxon>Euheterodonta</taxon>
        <taxon>Imparidentia</taxon>
        <taxon>Neoheterodontei</taxon>
        <taxon>Myida</taxon>
        <taxon>Dreissenoidea</taxon>
        <taxon>Dreissenidae</taxon>
        <taxon>Dreissena</taxon>
    </lineage>
</organism>
<evidence type="ECO:0000313" key="3">
    <source>
        <dbReference type="Proteomes" id="UP000828390"/>
    </source>
</evidence>
<evidence type="ECO:0000256" key="1">
    <source>
        <dbReference type="SAM" id="SignalP"/>
    </source>
</evidence>
<feature type="signal peptide" evidence="1">
    <location>
        <begin position="1"/>
        <end position="23"/>
    </location>
</feature>
<dbReference type="AlphaFoldDB" id="A0A9D4M4J2"/>
<protein>
    <submittedName>
        <fullName evidence="2">Uncharacterized protein</fullName>
    </submittedName>
</protein>
<name>A0A9D4M4J2_DREPO</name>
<dbReference type="Proteomes" id="UP000828390">
    <property type="component" value="Unassembled WGS sequence"/>
</dbReference>
<keyword evidence="1" id="KW-0732">Signal</keyword>
<reference evidence="2" key="1">
    <citation type="journal article" date="2019" name="bioRxiv">
        <title>The Genome of the Zebra Mussel, Dreissena polymorpha: A Resource for Invasive Species Research.</title>
        <authorList>
            <person name="McCartney M.A."/>
            <person name="Auch B."/>
            <person name="Kono T."/>
            <person name="Mallez S."/>
            <person name="Zhang Y."/>
            <person name="Obille A."/>
            <person name="Becker A."/>
            <person name="Abrahante J.E."/>
            <person name="Garbe J."/>
            <person name="Badalamenti J.P."/>
            <person name="Herman A."/>
            <person name="Mangelson H."/>
            <person name="Liachko I."/>
            <person name="Sullivan S."/>
            <person name="Sone E.D."/>
            <person name="Koren S."/>
            <person name="Silverstein K.A.T."/>
            <person name="Beckman K.B."/>
            <person name="Gohl D.M."/>
        </authorList>
    </citation>
    <scope>NUCLEOTIDE SEQUENCE</scope>
    <source>
        <strain evidence="2">Duluth1</strain>
        <tissue evidence="2">Whole animal</tissue>
    </source>
</reference>
<feature type="chain" id="PRO_5039327079" evidence="1">
    <location>
        <begin position="24"/>
        <end position="694"/>
    </location>
</feature>
<reference evidence="2" key="2">
    <citation type="submission" date="2020-11" db="EMBL/GenBank/DDBJ databases">
        <authorList>
            <person name="McCartney M.A."/>
            <person name="Auch B."/>
            <person name="Kono T."/>
            <person name="Mallez S."/>
            <person name="Becker A."/>
            <person name="Gohl D.M."/>
            <person name="Silverstein K.A.T."/>
            <person name="Koren S."/>
            <person name="Bechman K.B."/>
            <person name="Herman A."/>
            <person name="Abrahante J.E."/>
            <person name="Garbe J."/>
        </authorList>
    </citation>
    <scope>NUCLEOTIDE SEQUENCE</scope>
    <source>
        <strain evidence="2">Duluth1</strain>
        <tissue evidence="2">Whole animal</tissue>
    </source>
</reference>